<dbReference type="Proteomes" id="UP000822688">
    <property type="component" value="Chromosome 2"/>
</dbReference>
<reference evidence="1" key="1">
    <citation type="submission" date="2020-06" db="EMBL/GenBank/DDBJ databases">
        <title>WGS assembly of Ceratodon purpureus strain R40.</title>
        <authorList>
            <person name="Carey S.B."/>
            <person name="Jenkins J."/>
            <person name="Shu S."/>
            <person name="Lovell J.T."/>
            <person name="Sreedasyam A."/>
            <person name="Maumus F."/>
            <person name="Tiley G.P."/>
            <person name="Fernandez-Pozo N."/>
            <person name="Barry K."/>
            <person name="Chen C."/>
            <person name="Wang M."/>
            <person name="Lipzen A."/>
            <person name="Daum C."/>
            <person name="Saski C.A."/>
            <person name="Payton A.C."/>
            <person name="Mcbreen J.C."/>
            <person name="Conrad R.E."/>
            <person name="Kollar L.M."/>
            <person name="Olsson S."/>
            <person name="Huttunen S."/>
            <person name="Landis J.B."/>
            <person name="Wickett N.J."/>
            <person name="Johnson M.G."/>
            <person name="Rensing S.A."/>
            <person name="Grimwood J."/>
            <person name="Schmutz J."/>
            <person name="Mcdaniel S.F."/>
        </authorList>
    </citation>
    <scope>NUCLEOTIDE SEQUENCE</scope>
    <source>
        <strain evidence="1">R40</strain>
    </source>
</reference>
<evidence type="ECO:0000313" key="2">
    <source>
        <dbReference type="Proteomes" id="UP000822688"/>
    </source>
</evidence>
<gene>
    <name evidence="1" type="ORF">KC19_2G261400</name>
</gene>
<dbReference type="EMBL" id="CM026422">
    <property type="protein sequence ID" value="KAG0588683.1"/>
    <property type="molecule type" value="Genomic_DNA"/>
</dbReference>
<sequence length="68" mass="8001">MNSPQRPTSPKYYSWSGIPRLRELPYYLVSRRNSKQISLRVKGQRSYNGSICMTYKQSHNNLLVIKIP</sequence>
<organism evidence="1 2">
    <name type="scientific">Ceratodon purpureus</name>
    <name type="common">Fire moss</name>
    <name type="synonym">Dicranum purpureum</name>
    <dbReference type="NCBI Taxonomy" id="3225"/>
    <lineage>
        <taxon>Eukaryota</taxon>
        <taxon>Viridiplantae</taxon>
        <taxon>Streptophyta</taxon>
        <taxon>Embryophyta</taxon>
        <taxon>Bryophyta</taxon>
        <taxon>Bryophytina</taxon>
        <taxon>Bryopsida</taxon>
        <taxon>Dicranidae</taxon>
        <taxon>Pseudoditrichales</taxon>
        <taxon>Ditrichaceae</taxon>
        <taxon>Ceratodon</taxon>
    </lineage>
</organism>
<protein>
    <submittedName>
        <fullName evidence="1">Uncharacterized protein</fullName>
    </submittedName>
</protein>
<accession>A0A8T0J1Z0</accession>
<evidence type="ECO:0000313" key="1">
    <source>
        <dbReference type="EMBL" id="KAG0588683.1"/>
    </source>
</evidence>
<comment type="caution">
    <text evidence="1">The sequence shown here is derived from an EMBL/GenBank/DDBJ whole genome shotgun (WGS) entry which is preliminary data.</text>
</comment>
<dbReference type="AlphaFoldDB" id="A0A8T0J1Z0"/>
<name>A0A8T0J1Z0_CERPU</name>
<keyword evidence="2" id="KW-1185">Reference proteome</keyword>
<proteinExistence type="predicted"/>